<dbReference type="OrthoDB" id="610577at2759"/>
<name>A0A2Z6ZTW3_9LAMI</name>
<accession>A0A2Z6ZTW3</accession>
<evidence type="ECO:0008006" key="3">
    <source>
        <dbReference type="Google" id="ProtNLM"/>
    </source>
</evidence>
<dbReference type="EMBL" id="KV100745">
    <property type="protein sequence ID" value="KZT76694.1"/>
    <property type="molecule type" value="Genomic_DNA"/>
</dbReference>
<proteinExistence type="predicted"/>
<reference evidence="1 2" key="1">
    <citation type="journal article" date="2015" name="Proc. Natl. Acad. Sci. U.S.A.">
        <title>The resurrection genome of Boea hygrometrica: A blueprint for survival of dehydration.</title>
        <authorList>
            <person name="Xiao L."/>
            <person name="Yang G."/>
            <person name="Zhang L."/>
            <person name="Yang X."/>
            <person name="Zhao S."/>
            <person name="Ji Z."/>
            <person name="Zhou Q."/>
            <person name="Hu M."/>
            <person name="Wang Y."/>
            <person name="Chen M."/>
            <person name="Xu Y."/>
            <person name="Jin H."/>
            <person name="Xiao X."/>
            <person name="Hu G."/>
            <person name="Bao F."/>
            <person name="Hu Y."/>
            <person name="Wan P."/>
            <person name="Li L."/>
            <person name="Deng X."/>
            <person name="Kuang T."/>
            <person name="Xiang C."/>
            <person name="Zhu J.K."/>
            <person name="Oliver M.J."/>
            <person name="He Y."/>
        </authorList>
    </citation>
    <scope>NUCLEOTIDE SEQUENCE [LARGE SCALE GENOMIC DNA]</scope>
    <source>
        <strain evidence="2">cv. XS01</strain>
    </source>
</reference>
<gene>
    <name evidence="1" type="ORF">F511_46281</name>
</gene>
<dbReference type="Proteomes" id="UP000250235">
    <property type="component" value="Unassembled WGS sequence"/>
</dbReference>
<dbReference type="AlphaFoldDB" id="A0A2Z6ZTW3"/>
<dbReference type="PANTHER" id="PTHR33320">
    <property type="entry name" value="METHIONYL-TRNA SYNTHETASE"/>
    <property type="match status" value="1"/>
</dbReference>
<organism evidence="1 2">
    <name type="scientific">Dorcoceras hygrometricum</name>
    <dbReference type="NCBI Taxonomy" id="472368"/>
    <lineage>
        <taxon>Eukaryota</taxon>
        <taxon>Viridiplantae</taxon>
        <taxon>Streptophyta</taxon>
        <taxon>Embryophyta</taxon>
        <taxon>Tracheophyta</taxon>
        <taxon>Spermatophyta</taxon>
        <taxon>Magnoliopsida</taxon>
        <taxon>eudicotyledons</taxon>
        <taxon>Gunneridae</taxon>
        <taxon>Pentapetalae</taxon>
        <taxon>asterids</taxon>
        <taxon>lamiids</taxon>
        <taxon>Lamiales</taxon>
        <taxon>Gesneriaceae</taxon>
        <taxon>Didymocarpoideae</taxon>
        <taxon>Trichosporeae</taxon>
        <taxon>Loxocarpinae</taxon>
        <taxon>Dorcoceras</taxon>
    </lineage>
</organism>
<dbReference type="PANTHER" id="PTHR33320:SF30">
    <property type="entry name" value="OS04G0606200 PROTEIN"/>
    <property type="match status" value="1"/>
</dbReference>
<sequence>MRLVYVCEEEDDEIMKEKAPGKCPKCGGRVEAVYVQSRGKFCHLPVCLRIKKKFFCAMCSKRLVLSSQLHPI</sequence>
<evidence type="ECO:0000313" key="1">
    <source>
        <dbReference type="EMBL" id="KZT76694.1"/>
    </source>
</evidence>
<protein>
    <recommendedName>
        <fullName evidence="3">Methionyl-tRNA synthetase</fullName>
    </recommendedName>
</protein>
<keyword evidence="2" id="KW-1185">Reference proteome</keyword>
<evidence type="ECO:0000313" key="2">
    <source>
        <dbReference type="Proteomes" id="UP000250235"/>
    </source>
</evidence>